<dbReference type="PANTHER" id="PTHR33678:SF1">
    <property type="entry name" value="BLL1576 PROTEIN"/>
    <property type="match status" value="1"/>
</dbReference>
<name>A0A0F9DFK2_9ZZZZ</name>
<dbReference type="AlphaFoldDB" id="A0A0F9DFK2"/>
<feature type="domain" description="Transposase IS66 central" evidence="2">
    <location>
        <begin position="165"/>
        <end position="242"/>
    </location>
</feature>
<gene>
    <name evidence="3" type="ORF">LCGC14_2494370</name>
</gene>
<comment type="caution">
    <text evidence="3">The sequence shown here is derived from an EMBL/GenBank/DDBJ whole genome shotgun (WGS) entry which is preliminary data.</text>
</comment>
<feature type="compositionally biased region" description="Polar residues" evidence="1">
    <location>
        <begin position="55"/>
        <end position="71"/>
    </location>
</feature>
<dbReference type="InterPro" id="IPR052344">
    <property type="entry name" value="Transposase-related"/>
</dbReference>
<dbReference type="Pfam" id="PF03050">
    <property type="entry name" value="DDE_Tnp_IS66"/>
    <property type="match status" value="1"/>
</dbReference>
<organism evidence="3">
    <name type="scientific">marine sediment metagenome</name>
    <dbReference type="NCBI Taxonomy" id="412755"/>
    <lineage>
        <taxon>unclassified sequences</taxon>
        <taxon>metagenomes</taxon>
        <taxon>ecological metagenomes</taxon>
    </lineage>
</organism>
<evidence type="ECO:0000259" key="2">
    <source>
        <dbReference type="Pfam" id="PF03050"/>
    </source>
</evidence>
<dbReference type="InterPro" id="IPR004291">
    <property type="entry name" value="Transposase_IS66_central"/>
</dbReference>
<dbReference type="PANTHER" id="PTHR33678">
    <property type="entry name" value="BLL1576 PROTEIN"/>
    <property type="match status" value="1"/>
</dbReference>
<feature type="region of interest" description="Disordered" evidence="1">
    <location>
        <begin position="55"/>
        <end position="82"/>
    </location>
</feature>
<evidence type="ECO:0000256" key="1">
    <source>
        <dbReference type="SAM" id="MobiDB-lite"/>
    </source>
</evidence>
<protein>
    <recommendedName>
        <fullName evidence="2">Transposase IS66 central domain-containing protein</fullName>
    </recommendedName>
</protein>
<accession>A0A0F9DFK2</accession>
<proteinExistence type="predicted"/>
<sequence length="311" mass="32978">MIKVLAESYVHLLDLLKDKKTSIGRLRKMLFGANTEKTATVTGNATDSTVETGLTAETDSKTAPQDKSPASSKGHGRNGADAYSGAEKIEVPHESLQPGDACPDCTQGTVYAVSRPGVLVRITGQAPVEARVYRLQKLRCNLCGKVFTAQAPEGVGSRKYDATAGSMIALLKYGSGLPFNRMQGLQENLGIPLPASTQWDIVHAQTKRIEPVHVELIRQAAQGDVVYNDDTTIKILELMGKPARQNALAEDSVGGNAKKQRSGLFTSGVVSTGPASGCPGPPANVPVSMKRGTSPHFSHPLYCIGAMIRPG</sequence>
<evidence type="ECO:0000313" key="3">
    <source>
        <dbReference type="EMBL" id="KKL16556.1"/>
    </source>
</evidence>
<reference evidence="3" key="1">
    <citation type="journal article" date="2015" name="Nature">
        <title>Complex archaea that bridge the gap between prokaryotes and eukaryotes.</title>
        <authorList>
            <person name="Spang A."/>
            <person name="Saw J.H."/>
            <person name="Jorgensen S.L."/>
            <person name="Zaremba-Niedzwiedzka K."/>
            <person name="Martijn J."/>
            <person name="Lind A.E."/>
            <person name="van Eijk R."/>
            <person name="Schleper C."/>
            <person name="Guy L."/>
            <person name="Ettema T.J."/>
        </authorList>
    </citation>
    <scope>NUCLEOTIDE SEQUENCE</scope>
</reference>
<dbReference type="EMBL" id="LAZR01039616">
    <property type="protein sequence ID" value="KKL16556.1"/>
    <property type="molecule type" value="Genomic_DNA"/>
</dbReference>